<evidence type="ECO:0000256" key="10">
    <source>
        <dbReference type="SAM" id="MobiDB-lite"/>
    </source>
</evidence>
<dbReference type="EMBL" id="JADDUC020000005">
    <property type="protein sequence ID" value="KAI1239196.1"/>
    <property type="molecule type" value="Genomic_DNA"/>
</dbReference>
<evidence type="ECO:0000256" key="1">
    <source>
        <dbReference type="ARBA" id="ARBA00004193"/>
    </source>
</evidence>
<feature type="compositionally biased region" description="Basic and acidic residues" evidence="10">
    <location>
        <begin position="240"/>
        <end position="251"/>
    </location>
</feature>
<keyword evidence="4" id="KW-0547">Nucleotide-binding</keyword>
<dbReference type="PANTHER" id="PTHR46149">
    <property type="entry name" value="MIP08469P"/>
    <property type="match status" value="1"/>
</dbReference>
<evidence type="ECO:0000256" key="3">
    <source>
        <dbReference type="ARBA" id="ARBA00022481"/>
    </source>
</evidence>
<keyword evidence="7" id="KW-0449">Lipoprotein</keyword>
<keyword evidence="2" id="KW-1003">Cell membrane</keyword>
<evidence type="ECO:0000313" key="12">
    <source>
        <dbReference type="EMBL" id="KAI1239196.1"/>
    </source>
</evidence>
<dbReference type="InterPro" id="IPR027417">
    <property type="entry name" value="P-loop_NTPase"/>
</dbReference>
<evidence type="ECO:0000256" key="5">
    <source>
        <dbReference type="ARBA" id="ARBA00023134"/>
    </source>
</evidence>
<dbReference type="InterPro" id="IPR001806">
    <property type="entry name" value="Small_GTPase"/>
</dbReference>
<dbReference type="InterPro" id="IPR005225">
    <property type="entry name" value="Small_GTP-bd"/>
</dbReference>
<dbReference type="EMBL" id="JADDUC010000060">
    <property type="protein sequence ID" value="KAG0120662.1"/>
    <property type="molecule type" value="Genomic_DNA"/>
</dbReference>
<dbReference type="PROSITE" id="PS51421">
    <property type="entry name" value="RAS"/>
    <property type="match status" value="1"/>
</dbReference>
<evidence type="ECO:0000256" key="7">
    <source>
        <dbReference type="ARBA" id="ARBA00023288"/>
    </source>
</evidence>
<proteinExistence type="inferred from homology"/>
<dbReference type="SMART" id="SM00175">
    <property type="entry name" value="RAB"/>
    <property type="match status" value="1"/>
</dbReference>
<dbReference type="FunFam" id="3.40.50.300:FF:000475">
    <property type="entry name" value="GTP-binding protein Rhes"/>
    <property type="match status" value="1"/>
</dbReference>
<dbReference type="SMART" id="SM00174">
    <property type="entry name" value="RHO"/>
    <property type="match status" value="1"/>
</dbReference>
<evidence type="ECO:0000256" key="8">
    <source>
        <dbReference type="ARBA" id="ARBA00023289"/>
    </source>
</evidence>
<dbReference type="GO" id="GO:0003924">
    <property type="term" value="F:GTPase activity"/>
    <property type="evidence" value="ECO:0007669"/>
    <property type="project" value="InterPro"/>
</dbReference>
<dbReference type="GO" id="GO:0005525">
    <property type="term" value="F:GTP binding"/>
    <property type="evidence" value="ECO:0007669"/>
    <property type="project" value="UniProtKB-KW"/>
</dbReference>
<dbReference type="GO" id="GO:0007165">
    <property type="term" value="P:signal transduction"/>
    <property type="evidence" value="ECO:0007669"/>
    <property type="project" value="TreeGrafter"/>
</dbReference>
<evidence type="ECO:0000256" key="2">
    <source>
        <dbReference type="ARBA" id="ARBA00022475"/>
    </source>
</evidence>
<dbReference type="PRINTS" id="PR00449">
    <property type="entry name" value="RASTRNSFRMNG"/>
</dbReference>
<protein>
    <submittedName>
        <fullName evidence="11">GTP-binding protein Rhes</fullName>
    </submittedName>
</protein>
<comment type="subcellular location">
    <subcellularLocation>
        <location evidence="1">Cell membrane</location>
        <topology evidence="1">Lipid-anchor</topology>
    </subcellularLocation>
</comment>
<dbReference type="SUPFAM" id="SSF52540">
    <property type="entry name" value="P-loop containing nucleoside triphosphate hydrolases"/>
    <property type="match status" value="1"/>
</dbReference>
<evidence type="ECO:0000313" key="13">
    <source>
        <dbReference type="Proteomes" id="UP000618051"/>
    </source>
</evidence>
<gene>
    <name evidence="12" type="ORF">IHE44_0012309</name>
    <name evidence="11" type="ORF">IHE44_012177</name>
</gene>
<evidence type="ECO:0000256" key="4">
    <source>
        <dbReference type="ARBA" id="ARBA00022741"/>
    </source>
</evidence>
<dbReference type="Gene3D" id="3.40.50.300">
    <property type="entry name" value="P-loop containing nucleotide triphosphate hydrolases"/>
    <property type="match status" value="1"/>
</dbReference>
<keyword evidence="6" id="KW-0472">Membrane</keyword>
<dbReference type="PANTHER" id="PTHR46149:SF1">
    <property type="entry name" value="GTP-BINDING PROTEIN RHES"/>
    <property type="match status" value="1"/>
</dbReference>
<evidence type="ECO:0000256" key="6">
    <source>
        <dbReference type="ARBA" id="ARBA00023136"/>
    </source>
</evidence>
<dbReference type="SMART" id="SM00176">
    <property type="entry name" value="RAN"/>
    <property type="match status" value="1"/>
</dbReference>
<feature type="region of interest" description="Disordered" evidence="10">
    <location>
        <begin position="119"/>
        <end position="142"/>
    </location>
</feature>
<reference evidence="12" key="3">
    <citation type="submission" date="2022-01" db="EMBL/GenBank/DDBJ databases">
        <authorList>
            <person name="Rubenstein D.R."/>
        </authorList>
    </citation>
    <scope>NUCLEOTIDE SEQUENCE</scope>
    <source>
        <strain evidence="12">SS15</strain>
        <tissue evidence="12">Liver</tissue>
    </source>
</reference>
<feature type="non-terminal residue" evidence="11">
    <location>
        <position position="1"/>
    </location>
</feature>
<dbReference type="SMART" id="SM00173">
    <property type="entry name" value="RAS"/>
    <property type="match status" value="1"/>
</dbReference>
<keyword evidence="13" id="KW-1185">Reference proteome</keyword>
<dbReference type="Pfam" id="PF00071">
    <property type="entry name" value="Ras"/>
    <property type="match status" value="1"/>
</dbReference>
<dbReference type="AlphaFoldDB" id="A0A835TVI3"/>
<dbReference type="OrthoDB" id="265044at2759"/>
<dbReference type="PROSITE" id="PS51420">
    <property type="entry name" value="RHO"/>
    <property type="match status" value="1"/>
</dbReference>
<comment type="caution">
    <text evidence="11">The sequence shown here is derived from an EMBL/GenBank/DDBJ whole genome shotgun (WGS) entry which is preliminary data.</text>
</comment>
<keyword evidence="3" id="KW-0488">Methylation</keyword>
<accession>A0A835TVI3</accession>
<sequence>MSLIKETYSHSGFTAFVFGFNTVGQSPGSEQLPVARWQCQPHGTQELNCGRERELPVRIPCCYRKSSVSGQGKRLGNLAVDRVQDKPARDKWPLDLKLHISDHTGPAGKSWCPKDYKRVNRQNRNMDGEDTERPQDPGREARLNVSGKNTILQSTKTAWCTQDSCGGFWQGDESDLGWTLSNEFPQFPSGCEAIVDEAAREGKCPFPPSQPARGCISLKAQSLRLLCQLAQFLPSTSPSEQRRSRVHRETKQTMGSTGSRGSAPSVEQTEGLRAMQLPSDLKQSAGKNVQEMIISPGRESEWMIKEQKGSEAAQRQRGPTGCTHYPARGQAMMKTMSGGNCNLNVPAKNSYRMVVLGASRVGKSSIVSRFLNGRFEDQYTPTIEDFHRKVYNIRGDMYQLDILDTSGNHPFPAMRRLSILTGDVFILVFSLDNRESFDEVKRLQKQILEVKSCLKNKTKESADLPMVICGNKNDHSEIFRKVRTDEGENLVSSDENCAYFEVSAKKNTNVDEMFYVLFSMAKLPHEMSPSLHRKISIQYGDTFQQKSFRMRRVKDMDAYGMISPFARRPSVNSDLKYIKSKVLREGQSREREKCTVQYPYSLMENHCLELVKTTGHVEKGRGSCLEQVHVKQ</sequence>
<feature type="region of interest" description="Disordered" evidence="10">
    <location>
        <begin position="236"/>
        <end position="265"/>
    </location>
</feature>
<evidence type="ECO:0000313" key="11">
    <source>
        <dbReference type="EMBL" id="KAG0120662.1"/>
    </source>
</evidence>
<feature type="compositionally biased region" description="Polar residues" evidence="10">
    <location>
        <begin position="252"/>
        <end position="265"/>
    </location>
</feature>
<keyword evidence="8" id="KW-0636">Prenylation</keyword>
<dbReference type="InterPro" id="IPR052236">
    <property type="entry name" value="Small_GTPase_RasD"/>
</dbReference>
<dbReference type="Proteomes" id="UP000618051">
    <property type="component" value="Unassembled WGS sequence"/>
</dbReference>
<organism evidence="11">
    <name type="scientific">Lamprotornis superbus</name>
    <dbReference type="NCBI Taxonomy" id="245042"/>
    <lineage>
        <taxon>Eukaryota</taxon>
        <taxon>Metazoa</taxon>
        <taxon>Chordata</taxon>
        <taxon>Craniata</taxon>
        <taxon>Vertebrata</taxon>
        <taxon>Euteleostomi</taxon>
        <taxon>Archelosauria</taxon>
        <taxon>Archosauria</taxon>
        <taxon>Dinosauria</taxon>
        <taxon>Saurischia</taxon>
        <taxon>Theropoda</taxon>
        <taxon>Coelurosauria</taxon>
        <taxon>Aves</taxon>
        <taxon>Neognathae</taxon>
        <taxon>Neoaves</taxon>
        <taxon>Telluraves</taxon>
        <taxon>Australaves</taxon>
        <taxon>Passeriformes</taxon>
        <taxon>Sturnidae</taxon>
        <taxon>Lamprotornis</taxon>
    </lineage>
</organism>
<name>A0A835TVI3_9PASS</name>
<evidence type="ECO:0000256" key="9">
    <source>
        <dbReference type="ARBA" id="ARBA00038061"/>
    </source>
</evidence>
<dbReference type="GO" id="GO:0031681">
    <property type="term" value="F:G-protein beta-subunit binding"/>
    <property type="evidence" value="ECO:0007669"/>
    <property type="project" value="TreeGrafter"/>
</dbReference>
<comment type="similarity">
    <text evidence="9">Belongs to the small GTPase superfamily. RasD family.</text>
</comment>
<keyword evidence="5" id="KW-0342">GTP-binding</keyword>
<dbReference type="CDD" id="cd04143">
    <property type="entry name" value="Rhes_like"/>
    <property type="match status" value="1"/>
</dbReference>
<reference evidence="12 13" key="2">
    <citation type="journal article" date="2021" name="J. Hered.">
        <title>Feather Gene Expression Elucidates the Developmental Basis of Plumage Iridescence in African Starlings.</title>
        <authorList>
            <person name="Rubenstein D.R."/>
            <person name="Corvelo A."/>
            <person name="MacManes M.D."/>
            <person name="Maia R."/>
            <person name="Narzisi G."/>
            <person name="Rousaki A."/>
            <person name="Vandenabeele P."/>
            <person name="Shawkey M.D."/>
            <person name="Solomon J."/>
        </authorList>
    </citation>
    <scope>NUCLEOTIDE SEQUENCE [LARGE SCALE GENOMIC DNA]</scope>
    <source>
        <strain evidence="12">SS15</strain>
    </source>
</reference>
<reference evidence="11" key="1">
    <citation type="submission" date="2020-10" db="EMBL/GenBank/DDBJ databases">
        <title>Feather gene expression reveals the developmental basis of iridescence in African starlings.</title>
        <authorList>
            <person name="Rubenstein D.R."/>
        </authorList>
    </citation>
    <scope>NUCLEOTIDE SEQUENCE</scope>
    <source>
        <strain evidence="11">SS15</strain>
        <tissue evidence="11">Liver</tissue>
    </source>
</reference>
<dbReference type="GO" id="GO:0005886">
    <property type="term" value="C:plasma membrane"/>
    <property type="evidence" value="ECO:0007669"/>
    <property type="project" value="UniProtKB-SubCell"/>
</dbReference>
<dbReference type="NCBIfam" id="TIGR00231">
    <property type="entry name" value="small_GTP"/>
    <property type="match status" value="1"/>
</dbReference>
<dbReference type="PROSITE" id="PS51419">
    <property type="entry name" value="RAB"/>
    <property type="match status" value="1"/>
</dbReference>